<dbReference type="EMBL" id="CAJVQB010044721">
    <property type="protein sequence ID" value="CAG8832097.1"/>
    <property type="molecule type" value="Genomic_DNA"/>
</dbReference>
<protein>
    <submittedName>
        <fullName evidence="1">26002_t:CDS:1</fullName>
    </submittedName>
</protein>
<evidence type="ECO:0000313" key="2">
    <source>
        <dbReference type="Proteomes" id="UP000789901"/>
    </source>
</evidence>
<name>A0ABN7WGY4_GIGMA</name>
<gene>
    <name evidence="1" type="ORF">GMARGA_LOCUS30907</name>
</gene>
<accession>A0ABN7WGY4</accession>
<evidence type="ECO:0000313" key="1">
    <source>
        <dbReference type="EMBL" id="CAG8832097.1"/>
    </source>
</evidence>
<keyword evidence="2" id="KW-1185">Reference proteome</keyword>
<feature type="non-terminal residue" evidence="1">
    <location>
        <position position="43"/>
    </location>
</feature>
<feature type="non-terminal residue" evidence="1">
    <location>
        <position position="1"/>
    </location>
</feature>
<organism evidence="1 2">
    <name type="scientific">Gigaspora margarita</name>
    <dbReference type="NCBI Taxonomy" id="4874"/>
    <lineage>
        <taxon>Eukaryota</taxon>
        <taxon>Fungi</taxon>
        <taxon>Fungi incertae sedis</taxon>
        <taxon>Mucoromycota</taxon>
        <taxon>Glomeromycotina</taxon>
        <taxon>Glomeromycetes</taxon>
        <taxon>Diversisporales</taxon>
        <taxon>Gigasporaceae</taxon>
        <taxon>Gigaspora</taxon>
    </lineage>
</organism>
<proteinExistence type="predicted"/>
<comment type="caution">
    <text evidence="1">The sequence shown here is derived from an EMBL/GenBank/DDBJ whole genome shotgun (WGS) entry which is preliminary data.</text>
</comment>
<sequence length="43" mass="5008">MLDLQVTLDILSSLVQRDLSKYTYRTGDSQNFDKQNLDKLAFI</sequence>
<reference evidence="1 2" key="1">
    <citation type="submission" date="2021-06" db="EMBL/GenBank/DDBJ databases">
        <authorList>
            <person name="Kallberg Y."/>
            <person name="Tangrot J."/>
            <person name="Rosling A."/>
        </authorList>
    </citation>
    <scope>NUCLEOTIDE SEQUENCE [LARGE SCALE GENOMIC DNA]</scope>
    <source>
        <strain evidence="1 2">120-4 pot B 10/14</strain>
    </source>
</reference>
<dbReference type="Proteomes" id="UP000789901">
    <property type="component" value="Unassembled WGS sequence"/>
</dbReference>